<dbReference type="RefSeq" id="WP_106133138.1">
    <property type="nucleotide sequence ID" value="NZ_PVTR01000004.1"/>
</dbReference>
<evidence type="ECO:0000259" key="1">
    <source>
        <dbReference type="Pfam" id="PF05523"/>
    </source>
</evidence>
<evidence type="ECO:0000313" key="3">
    <source>
        <dbReference type="Proteomes" id="UP000238157"/>
    </source>
</evidence>
<dbReference type="EMBL" id="PVTR01000004">
    <property type="protein sequence ID" value="PRY88403.1"/>
    <property type="molecule type" value="Genomic_DNA"/>
</dbReference>
<dbReference type="Gene3D" id="2.60.120.10">
    <property type="entry name" value="Jelly Rolls"/>
    <property type="match status" value="1"/>
</dbReference>
<sequence length="143" mass="16068">MKHTTVSDCKLIDLPKNHTIKGNITAINNGIEVPFDVNRVYYLYDIPGGESRGGHAHRALQQLIVAVSGSFDLTIDDGNEKKTFQLNRPYIGVLMPPGLWRELNNFSSGSICLVLASLPFEESDYIREYDDFLTYKNDDSSII</sequence>
<dbReference type="Pfam" id="PF05523">
    <property type="entry name" value="FdtA"/>
    <property type="match status" value="1"/>
</dbReference>
<dbReference type="CDD" id="cd20292">
    <property type="entry name" value="cupin_QdtA-like"/>
    <property type="match status" value="1"/>
</dbReference>
<organism evidence="2 3">
    <name type="scientific">Mongoliibacter ruber</name>
    <dbReference type="NCBI Taxonomy" id="1750599"/>
    <lineage>
        <taxon>Bacteria</taxon>
        <taxon>Pseudomonadati</taxon>
        <taxon>Bacteroidota</taxon>
        <taxon>Cytophagia</taxon>
        <taxon>Cytophagales</taxon>
        <taxon>Cyclobacteriaceae</taxon>
        <taxon>Mongoliibacter</taxon>
    </lineage>
</organism>
<dbReference type="Proteomes" id="UP000238157">
    <property type="component" value="Unassembled WGS sequence"/>
</dbReference>
<reference evidence="2 3" key="1">
    <citation type="submission" date="2018-03" db="EMBL/GenBank/DDBJ databases">
        <title>Genomic Encyclopedia of Archaeal and Bacterial Type Strains, Phase II (KMG-II): from individual species to whole genera.</title>
        <authorList>
            <person name="Goeker M."/>
        </authorList>
    </citation>
    <scope>NUCLEOTIDE SEQUENCE [LARGE SCALE GENOMIC DNA]</scope>
    <source>
        <strain evidence="2 3">DSM 27929</strain>
    </source>
</reference>
<dbReference type="OrthoDB" id="9795513at2"/>
<dbReference type="InterPro" id="IPR008894">
    <property type="entry name" value="QdtA_cupin_dom"/>
</dbReference>
<name>A0A2T0WNX4_9BACT</name>
<dbReference type="AlphaFoldDB" id="A0A2T0WNX4"/>
<gene>
    <name evidence="2" type="ORF">CLW00_10454</name>
</gene>
<comment type="caution">
    <text evidence="2">The sequence shown here is derived from an EMBL/GenBank/DDBJ whole genome shotgun (WGS) entry which is preliminary data.</text>
</comment>
<dbReference type="InterPro" id="IPR014710">
    <property type="entry name" value="RmlC-like_jellyroll"/>
</dbReference>
<dbReference type="SUPFAM" id="SSF51182">
    <property type="entry name" value="RmlC-like cupins"/>
    <property type="match status" value="1"/>
</dbReference>
<dbReference type="InterPro" id="IPR011051">
    <property type="entry name" value="RmlC_Cupin_sf"/>
</dbReference>
<keyword evidence="3" id="KW-1185">Reference proteome</keyword>
<feature type="domain" description="Sugar 3,4-ketoisomerase QdtA cupin" evidence="1">
    <location>
        <begin position="8"/>
        <end position="136"/>
    </location>
</feature>
<protein>
    <submittedName>
        <fullName evidence="2">WxcM-like protein</fullName>
    </submittedName>
</protein>
<accession>A0A2T0WNX4</accession>
<evidence type="ECO:0000313" key="2">
    <source>
        <dbReference type="EMBL" id="PRY88403.1"/>
    </source>
</evidence>
<proteinExistence type="predicted"/>